<dbReference type="PANTHER" id="PTHR43084">
    <property type="entry name" value="PERSULFIDE DIOXYGENASE ETHE1"/>
    <property type="match status" value="1"/>
</dbReference>
<sequence>MSRVPEITPEELYAKIQAGESVTIVDVRQPHEFEKWRIEGPSVETINVPDRKLSRMDPAVALADVPTETVVTVCGTGKISRGSARHLQRTDADVRNLAGGMEAWADLSVHTELTTDADATIVQFRRPSSGCLAYLVVSGDAAAVIDPLLAFAGEYVDVAADYGATIRYAVDTHVHADHVSGVRALGEHTEATAVVPEAATDRGVEYDVAYETIADGDALAVGESAIEAIHTPGHTSGMTAYYVDEAVLFTGDGLFVESVARPDLEAGSEGAPEAAAQLYHSLQERVLTLPETTLIAPGHYSDAAEPAADGSYTATLGELVEAMDALSLPVEEFIEHVLRDMPPRPANHAQIIDGNLGQRDLSRQRALQLERGPNNCAASTDAMTE</sequence>
<evidence type="ECO:0000259" key="2">
    <source>
        <dbReference type="PROSITE" id="PS50206"/>
    </source>
</evidence>
<gene>
    <name evidence="3" type="ORF">ACFR9U_06100</name>
</gene>
<dbReference type="InterPro" id="IPR044528">
    <property type="entry name" value="POD-like_MBL-fold"/>
</dbReference>
<evidence type="ECO:0000313" key="4">
    <source>
        <dbReference type="Proteomes" id="UP001597119"/>
    </source>
</evidence>
<dbReference type="PROSITE" id="PS50206">
    <property type="entry name" value="RHODANESE_3"/>
    <property type="match status" value="1"/>
</dbReference>
<dbReference type="InterPro" id="IPR036866">
    <property type="entry name" value="RibonucZ/Hydroxyglut_hydro"/>
</dbReference>
<accession>A0ABD6CA05</accession>
<dbReference type="AlphaFoldDB" id="A0ABD6CA05"/>
<dbReference type="Proteomes" id="UP001597119">
    <property type="component" value="Unassembled WGS sequence"/>
</dbReference>
<dbReference type="Pfam" id="PF00581">
    <property type="entry name" value="Rhodanese"/>
    <property type="match status" value="1"/>
</dbReference>
<name>A0ABD6CA05_9EURY</name>
<dbReference type="Gene3D" id="3.60.15.10">
    <property type="entry name" value="Ribonuclease Z/Hydroxyacylglutathione hydrolase-like"/>
    <property type="match status" value="1"/>
</dbReference>
<dbReference type="InterPro" id="IPR051682">
    <property type="entry name" value="Mito_Persulfide_Diox"/>
</dbReference>
<keyword evidence="1" id="KW-0479">Metal-binding</keyword>
<dbReference type="CDD" id="cd07724">
    <property type="entry name" value="POD-like_MBL-fold"/>
    <property type="match status" value="1"/>
</dbReference>
<dbReference type="SMART" id="SM00450">
    <property type="entry name" value="RHOD"/>
    <property type="match status" value="1"/>
</dbReference>
<dbReference type="InterPro" id="IPR036873">
    <property type="entry name" value="Rhodanese-like_dom_sf"/>
</dbReference>
<dbReference type="GO" id="GO:0046872">
    <property type="term" value="F:metal ion binding"/>
    <property type="evidence" value="ECO:0007669"/>
    <property type="project" value="UniProtKB-KW"/>
</dbReference>
<evidence type="ECO:0000313" key="3">
    <source>
        <dbReference type="EMBL" id="MFD1586546.1"/>
    </source>
</evidence>
<proteinExistence type="predicted"/>
<organism evidence="3 4">
    <name type="scientific">Halorientalis brevis</name>
    <dbReference type="NCBI Taxonomy" id="1126241"/>
    <lineage>
        <taxon>Archaea</taxon>
        <taxon>Methanobacteriati</taxon>
        <taxon>Methanobacteriota</taxon>
        <taxon>Stenosarchaea group</taxon>
        <taxon>Halobacteria</taxon>
        <taxon>Halobacteriales</taxon>
        <taxon>Haloarculaceae</taxon>
        <taxon>Halorientalis</taxon>
    </lineage>
</organism>
<keyword evidence="4" id="KW-1185">Reference proteome</keyword>
<dbReference type="SMART" id="SM00849">
    <property type="entry name" value="Lactamase_B"/>
    <property type="match status" value="1"/>
</dbReference>
<dbReference type="SUPFAM" id="SSF52821">
    <property type="entry name" value="Rhodanese/Cell cycle control phosphatase"/>
    <property type="match status" value="1"/>
</dbReference>
<protein>
    <submittedName>
        <fullName evidence="3">MBL fold metallo-hydrolase</fullName>
    </submittedName>
</protein>
<dbReference type="InterPro" id="IPR001279">
    <property type="entry name" value="Metallo-B-lactamas"/>
</dbReference>
<dbReference type="EMBL" id="JBHUDJ010000002">
    <property type="protein sequence ID" value="MFD1586546.1"/>
    <property type="molecule type" value="Genomic_DNA"/>
</dbReference>
<dbReference type="RefSeq" id="WP_247379487.1">
    <property type="nucleotide sequence ID" value="NZ_JALLGV010000007.1"/>
</dbReference>
<reference evidence="3 4" key="1">
    <citation type="journal article" date="2019" name="Int. J. Syst. Evol. Microbiol.">
        <title>The Global Catalogue of Microorganisms (GCM) 10K type strain sequencing project: providing services to taxonomists for standard genome sequencing and annotation.</title>
        <authorList>
            <consortium name="The Broad Institute Genomics Platform"/>
            <consortium name="The Broad Institute Genome Sequencing Center for Infectious Disease"/>
            <person name="Wu L."/>
            <person name="Ma J."/>
        </authorList>
    </citation>
    <scope>NUCLEOTIDE SEQUENCE [LARGE SCALE GENOMIC DNA]</scope>
    <source>
        <strain evidence="3 4">CGMCC 1.12125</strain>
    </source>
</reference>
<dbReference type="Gene3D" id="3.40.250.10">
    <property type="entry name" value="Rhodanese-like domain"/>
    <property type="match status" value="1"/>
</dbReference>
<dbReference type="Pfam" id="PF00753">
    <property type="entry name" value="Lactamase_B"/>
    <property type="match status" value="1"/>
</dbReference>
<comment type="caution">
    <text evidence="3">The sequence shown here is derived from an EMBL/GenBank/DDBJ whole genome shotgun (WGS) entry which is preliminary data.</text>
</comment>
<dbReference type="PANTHER" id="PTHR43084:SF1">
    <property type="entry name" value="PERSULFIDE DIOXYGENASE ETHE1, MITOCHONDRIAL"/>
    <property type="match status" value="1"/>
</dbReference>
<dbReference type="InterPro" id="IPR001763">
    <property type="entry name" value="Rhodanese-like_dom"/>
</dbReference>
<dbReference type="SUPFAM" id="SSF56281">
    <property type="entry name" value="Metallo-hydrolase/oxidoreductase"/>
    <property type="match status" value="1"/>
</dbReference>
<feature type="domain" description="Rhodanese" evidence="2">
    <location>
        <begin position="18"/>
        <end position="113"/>
    </location>
</feature>
<evidence type="ECO:0000256" key="1">
    <source>
        <dbReference type="ARBA" id="ARBA00022723"/>
    </source>
</evidence>